<protein>
    <submittedName>
        <fullName evidence="3">Glutaredoxin</fullName>
    </submittedName>
</protein>
<evidence type="ECO:0000259" key="2">
    <source>
        <dbReference type="Pfam" id="PF13192"/>
    </source>
</evidence>
<feature type="transmembrane region" description="Helical" evidence="1">
    <location>
        <begin position="193"/>
        <end position="211"/>
    </location>
</feature>
<dbReference type="AlphaFoldDB" id="A0A1I1Q630"/>
<dbReference type="SUPFAM" id="SSF52833">
    <property type="entry name" value="Thioredoxin-like"/>
    <property type="match status" value="1"/>
</dbReference>
<feature type="transmembrane region" description="Helical" evidence="1">
    <location>
        <begin position="135"/>
        <end position="153"/>
    </location>
</feature>
<gene>
    <name evidence="3" type="ORF">SAMN05660831_01006</name>
</gene>
<dbReference type="STRING" id="1123397.SAMN05660831_01006"/>
<sequence>MSEPRVQLLVSEWCPTCHQAEQVWQRVAGERAIDFAVVDMGQSEGRELARRLRIRSVPATVIDGELAGVGMQSREQALALVPDAPERAASSTRHVGLGLAATSRAAIAAAVVYLVLAGAALPAGGWFAGGPAHPAALHLFTLGFLTFFLYGLGEHMLPRFTGHPLPMGIWSWMQQGIAHAGVLTFALGHVAGWPWLAVAGSAAAWMALALFTGRMAPLLVRAPKTE</sequence>
<dbReference type="InterPro" id="IPR012336">
    <property type="entry name" value="Thioredoxin-like_fold"/>
</dbReference>
<keyword evidence="1" id="KW-1133">Transmembrane helix</keyword>
<evidence type="ECO:0000313" key="4">
    <source>
        <dbReference type="Proteomes" id="UP000198611"/>
    </source>
</evidence>
<dbReference type="OrthoDB" id="14695at2"/>
<feature type="transmembrane region" description="Helical" evidence="1">
    <location>
        <begin position="106"/>
        <end position="129"/>
    </location>
</feature>
<dbReference type="Gene3D" id="3.40.30.10">
    <property type="entry name" value="Glutaredoxin"/>
    <property type="match status" value="1"/>
</dbReference>
<keyword evidence="1" id="KW-0472">Membrane</keyword>
<evidence type="ECO:0000256" key="1">
    <source>
        <dbReference type="SAM" id="Phobius"/>
    </source>
</evidence>
<dbReference type="InterPro" id="IPR036249">
    <property type="entry name" value="Thioredoxin-like_sf"/>
</dbReference>
<dbReference type="EMBL" id="FOMJ01000002">
    <property type="protein sequence ID" value="SFD17505.1"/>
    <property type="molecule type" value="Genomic_DNA"/>
</dbReference>
<dbReference type="PROSITE" id="PS51354">
    <property type="entry name" value="GLUTAREDOXIN_2"/>
    <property type="match status" value="1"/>
</dbReference>
<name>A0A1I1Q630_9GAMM</name>
<evidence type="ECO:0000313" key="3">
    <source>
        <dbReference type="EMBL" id="SFD17505.1"/>
    </source>
</evidence>
<dbReference type="Pfam" id="PF13192">
    <property type="entry name" value="Thioredoxin_3"/>
    <property type="match status" value="1"/>
</dbReference>
<feature type="domain" description="Thioredoxin-like fold" evidence="2">
    <location>
        <begin position="6"/>
        <end position="78"/>
    </location>
</feature>
<organism evidence="3 4">
    <name type="scientific">Thiohalospira halophila DSM 15071</name>
    <dbReference type="NCBI Taxonomy" id="1123397"/>
    <lineage>
        <taxon>Bacteria</taxon>
        <taxon>Pseudomonadati</taxon>
        <taxon>Pseudomonadota</taxon>
        <taxon>Gammaproteobacteria</taxon>
        <taxon>Thiohalospirales</taxon>
        <taxon>Thiohalospiraceae</taxon>
        <taxon>Thiohalospira</taxon>
    </lineage>
</organism>
<dbReference type="CDD" id="cd02947">
    <property type="entry name" value="TRX_family"/>
    <property type="match status" value="1"/>
</dbReference>
<accession>A0A1I1Q630</accession>
<proteinExistence type="predicted"/>
<dbReference type="Proteomes" id="UP000198611">
    <property type="component" value="Unassembled WGS sequence"/>
</dbReference>
<keyword evidence="1" id="KW-0812">Transmembrane</keyword>
<reference evidence="3 4" key="1">
    <citation type="submission" date="2016-10" db="EMBL/GenBank/DDBJ databases">
        <authorList>
            <person name="de Groot N.N."/>
        </authorList>
    </citation>
    <scope>NUCLEOTIDE SEQUENCE [LARGE SCALE GENOMIC DNA]</scope>
    <source>
        <strain evidence="3 4">HL3</strain>
    </source>
</reference>
<keyword evidence="4" id="KW-1185">Reference proteome</keyword>
<dbReference type="RefSeq" id="WP_093427658.1">
    <property type="nucleotide sequence ID" value="NZ_FOMJ01000002.1"/>
</dbReference>